<feature type="compositionally biased region" description="Polar residues" evidence="9">
    <location>
        <begin position="32"/>
        <end position="44"/>
    </location>
</feature>
<evidence type="ECO:0000256" key="4">
    <source>
        <dbReference type="ARBA" id="ARBA00022741"/>
    </source>
</evidence>
<dbReference type="CDD" id="cd14014">
    <property type="entry name" value="STKc_PknB_like"/>
    <property type="match status" value="1"/>
</dbReference>
<feature type="transmembrane region" description="Helical" evidence="10">
    <location>
        <begin position="559"/>
        <end position="580"/>
    </location>
</feature>
<evidence type="ECO:0000256" key="1">
    <source>
        <dbReference type="ARBA" id="ARBA00012513"/>
    </source>
</evidence>
<evidence type="ECO:0000256" key="2">
    <source>
        <dbReference type="ARBA" id="ARBA00022527"/>
    </source>
</evidence>
<reference evidence="12" key="1">
    <citation type="submission" date="2024-07" db="EMBL/GenBank/DDBJ databases">
        <authorList>
            <person name="Kim Y.J."/>
            <person name="Jeong J.Y."/>
        </authorList>
    </citation>
    <scope>NUCLEOTIDE SEQUENCE</scope>
    <source>
        <strain evidence="12">GIHE-MW2</strain>
    </source>
</reference>
<evidence type="ECO:0000256" key="5">
    <source>
        <dbReference type="ARBA" id="ARBA00022777"/>
    </source>
</evidence>
<gene>
    <name evidence="12" type="ORF">ABWT76_001179</name>
</gene>
<accession>A0AAU8JGK0</accession>
<keyword evidence="4" id="KW-0547">Nucleotide-binding</keyword>
<comment type="catalytic activity">
    <reaction evidence="7">
        <text>L-threonyl-[protein] + ATP = O-phospho-L-threonyl-[protein] + ADP + H(+)</text>
        <dbReference type="Rhea" id="RHEA:46608"/>
        <dbReference type="Rhea" id="RHEA-COMP:11060"/>
        <dbReference type="Rhea" id="RHEA-COMP:11605"/>
        <dbReference type="ChEBI" id="CHEBI:15378"/>
        <dbReference type="ChEBI" id="CHEBI:30013"/>
        <dbReference type="ChEBI" id="CHEBI:30616"/>
        <dbReference type="ChEBI" id="CHEBI:61977"/>
        <dbReference type="ChEBI" id="CHEBI:456216"/>
        <dbReference type="EC" id="2.7.11.1"/>
    </reaction>
</comment>
<sequence length="672" mass="74088">MEQNNLNQNNQNNFNKLFNWLPKAKNRDDSPQAESPNSGSFLTKITANLGKNSPRTLSPSNEFPDFQIHGYQVLQKLGHNYAGGRCTYLGADCQTKQPVVIKQFQFAKPGADWSAYKAHEREIKVLRELSHPGIPRYLDSFETAEGFCLVHEYKNAKSLGVYRRFTPEKIKQIATSLLEILVYLQNRVPPVIHRDIKPENILVDDYLNVYLVDFGFARIAGDDMMQSSVISGTPGFMPPEQLLDRNLSEASDLYGLGVTLICLLTKTPSTEITKIIDSQYRLDFRELVPFLSDALISWLEKMVQPNAGDRFPHAAAALEALTPIAVNRTLPEVELSQSTIELTGEYGEILTHTIEVKNSVADTVLQGRWEITAPTNLLVDAGADDLSDSLAKKLPKNADWLKIKPTKFKRNKVKAEIIINTENLVINEVYERNILLHTNSATPTQIVTIKVKAVTPKITLAKTSALLQKKLSSQLPLTLLIIGAATPITLLYPYIAAVISIPLVVLIANDISGKIADNDLNNMAEFAQKWLVAPTLTVLGIFLLTHLQIDWVESPKSQLLLRLLITLLMGGVGVGIFTLFKPAFKRVAVVLPLLIFASSFVFVGVAGGLVGKIAEVGVSSYILTGTVQQSITKEKLSKGLALKKYGLKAMFGLGLGSAIAWLLIYLGMGSLL</sequence>
<dbReference type="PANTHER" id="PTHR24363:SF0">
    <property type="entry name" value="SERINE_THREONINE KINASE LIKE DOMAIN CONTAINING 1"/>
    <property type="match status" value="1"/>
</dbReference>
<feature type="transmembrane region" description="Helical" evidence="10">
    <location>
        <begin position="491"/>
        <end position="509"/>
    </location>
</feature>
<keyword evidence="10" id="KW-1133">Transmembrane helix</keyword>
<feature type="transmembrane region" description="Helical" evidence="10">
    <location>
        <begin position="530"/>
        <end position="547"/>
    </location>
</feature>
<proteinExistence type="predicted"/>
<feature type="transmembrane region" description="Helical" evidence="10">
    <location>
        <begin position="587"/>
        <end position="610"/>
    </location>
</feature>
<dbReference type="EC" id="2.7.11.1" evidence="1"/>
<keyword evidence="3 12" id="KW-0808">Transferase</keyword>
<dbReference type="Gene3D" id="1.10.510.10">
    <property type="entry name" value="Transferase(Phosphotransferase) domain 1"/>
    <property type="match status" value="1"/>
</dbReference>
<dbReference type="PROSITE" id="PS50011">
    <property type="entry name" value="PROTEIN_KINASE_DOM"/>
    <property type="match status" value="1"/>
</dbReference>
<evidence type="ECO:0000256" key="7">
    <source>
        <dbReference type="ARBA" id="ARBA00047899"/>
    </source>
</evidence>
<evidence type="ECO:0000256" key="8">
    <source>
        <dbReference type="ARBA" id="ARBA00048679"/>
    </source>
</evidence>
<dbReference type="SMART" id="SM00220">
    <property type="entry name" value="S_TKc"/>
    <property type="match status" value="1"/>
</dbReference>
<dbReference type="SUPFAM" id="SSF56112">
    <property type="entry name" value="Protein kinase-like (PK-like)"/>
    <property type="match status" value="1"/>
</dbReference>
<dbReference type="Pfam" id="PF00069">
    <property type="entry name" value="Pkinase"/>
    <property type="match status" value="1"/>
</dbReference>
<feature type="domain" description="Protein kinase" evidence="11">
    <location>
        <begin position="71"/>
        <end position="325"/>
    </location>
</feature>
<dbReference type="PROSITE" id="PS00108">
    <property type="entry name" value="PROTEIN_KINASE_ST"/>
    <property type="match status" value="1"/>
</dbReference>
<dbReference type="GO" id="GO:0004674">
    <property type="term" value="F:protein serine/threonine kinase activity"/>
    <property type="evidence" value="ECO:0007669"/>
    <property type="project" value="UniProtKB-KW"/>
</dbReference>
<keyword evidence="10" id="KW-0812">Transmembrane</keyword>
<evidence type="ECO:0000313" key="12">
    <source>
        <dbReference type="EMBL" id="XCM38338.1"/>
    </source>
</evidence>
<dbReference type="AlphaFoldDB" id="A0AAU8JGK0"/>
<name>A0AAU8JGK0_9CYAN</name>
<evidence type="ECO:0000256" key="3">
    <source>
        <dbReference type="ARBA" id="ARBA00022679"/>
    </source>
</evidence>
<dbReference type="EMBL" id="CP159837">
    <property type="protein sequence ID" value="XCM38338.1"/>
    <property type="molecule type" value="Genomic_DNA"/>
</dbReference>
<dbReference type="GO" id="GO:0005524">
    <property type="term" value="F:ATP binding"/>
    <property type="evidence" value="ECO:0007669"/>
    <property type="project" value="UniProtKB-KW"/>
</dbReference>
<dbReference type="InterPro" id="IPR000719">
    <property type="entry name" value="Prot_kinase_dom"/>
</dbReference>
<organism evidence="12">
    <name type="scientific">Planktothricoides raciborskii GIHE-MW2</name>
    <dbReference type="NCBI Taxonomy" id="2792601"/>
    <lineage>
        <taxon>Bacteria</taxon>
        <taxon>Bacillati</taxon>
        <taxon>Cyanobacteriota</taxon>
        <taxon>Cyanophyceae</taxon>
        <taxon>Oscillatoriophycideae</taxon>
        <taxon>Oscillatoriales</taxon>
        <taxon>Oscillatoriaceae</taxon>
        <taxon>Planktothricoides</taxon>
    </lineage>
</organism>
<evidence type="ECO:0000259" key="11">
    <source>
        <dbReference type="PROSITE" id="PS50011"/>
    </source>
</evidence>
<dbReference type="RefSeq" id="WP_354635794.1">
    <property type="nucleotide sequence ID" value="NZ_CP159837.1"/>
</dbReference>
<keyword evidence="2" id="KW-0723">Serine/threonine-protein kinase</keyword>
<dbReference type="InterPro" id="IPR008271">
    <property type="entry name" value="Ser/Thr_kinase_AS"/>
</dbReference>
<feature type="region of interest" description="Disordered" evidence="9">
    <location>
        <begin position="23"/>
        <end position="44"/>
    </location>
</feature>
<feature type="transmembrane region" description="Helical" evidence="10">
    <location>
        <begin position="645"/>
        <end position="666"/>
    </location>
</feature>
<evidence type="ECO:0000256" key="10">
    <source>
        <dbReference type="SAM" id="Phobius"/>
    </source>
</evidence>
<protein>
    <recommendedName>
        <fullName evidence="1">non-specific serine/threonine protein kinase</fullName>
        <ecNumber evidence="1">2.7.11.1</ecNumber>
    </recommendedName>
</protein>
<evidence type="ECO:0000256" key="6">
    <source>
        <dbReference type="ARBA" id="ARBA00022840"/>
    </source>
</evidence>
<comment type="catalytic activity">
    <reaction evidence="8">
        <text>L-seryl-[protein] + ATP = O-phospho-L-seryl-[protein] + ADP + H(+)</text>
        <dbReference type="Rhea" id="RHEA:17989"/>
        <dbReference type="Rhea" id="RHEA-COMP:9863"/>
        <dbReference type="Rhea" id="RHEA-COMP:11604"/>
        <dbReference type="ChEBI" id="CHEBI:15378"/>
        <dbReference type="ChEBI" id="CHEBI:29999"/>
        <dbReference type="ChEBI" id="CHEBI:30616"/>
        <dbReference type="ChEBI" id="CHEBI:83421"/>
        <dbReference type="ChEBI" id="CHEBI:456216"/>
        <dbReference type="EC" id="2.7.11.1"/>
    </reaction>
</comment>
<keyword evidence="6" id="KW-0067">ATP-binding</keyword>
<evidence type="ECO:0000256" key="9">
    <source>
        <dbReference type="SAM" id="MobiDB-lite"/>
    </source>
</evidence>
<dbReference type="PANTHER" id="PTHR24363">
    <property type="entry name" value="SERINE/THREONINE PROTEIN KINASE"/>
    <property type="match status" value="1"/>
</dbReference>
<keyword evidence="10" id="KW-0472">Membrane</keyword>
<dbReference type="Gene3D" id="3.30.200.20">
    <property type="entry name" value="Phosphorylase Kinase, domain 1"/>
    <property type="match status" value="1"/>
</dbReference>
<dbReference type="InterPro" id="IPR011009">
    <property type="entry name" value="Kinase-like_dom_sf"/>
</dbReference>
<keyword evidence="5 12" id="KW-0418">Kinase</keyword>